<keyword evidence="1" id="KW-0472">Membrane</keyword>
<dbReference type="eggNOG" id="ENOG502S85U">
    <property type="taxonomic scope" value="Eukaryota"/>
</dbReference>
<keyword evidence="1" id="KW-0812">Transmembrane</keyword>
<feature type="transmembrane region" description="Helical" evidence="1">
    <location>
        <begin position="76"/>
        <end position="98"/>
    </location>
</feature>
<evidence type="ECO:0000313" key="3">
    <source>
        <dbReference type="Proteomes" id="UP000054408"/>
    </source>
</evidence>
<reference evidence="2 3" key="1">
    <citation type="submission" date="2010-05" db="EMBL/GenBank/DDBJ databases">
        <title>The Genome Sequence of Thecamonas trahens ATCC 50062.</title>
        <authorList>
            <consortium name="The Broad Institute Genome Sequencing Platform"/>
            <person name="Russ C."/>
            <person name="Cuomo C."/>
            <person name="Shea T."/>
            <person name="Young S.K."/>
            <person name="Zeng Q."/>
            <person name="Koehrsen M."/>
            <person name="Haas B."/>
            <person name="Borodovsky M."/>
            <person name="Guigo R."/>
            <person name="Alvarado L."/>
            <person name="Berlin A."/>
            <person name="Bochicchio J."/>
            <person name="Borenstein D."/>
            <person name="Chapman S."/>
            <person name="Chen Z."/>
            <person name="Freedman E."/>
            <person name="Gellesch M."/>
            <person name="Goldberg J."/>
            <person name="Griggs A."/>
            <person name="Gujja S."/>
            <person name="Heilman E."/>
            <person name="Heiman D."/>
            <person name="Hepburn T."/>
            <person name="Howarth C."/>
            <person name="Jen D."/>
            <person name="Larson L."/>
            <person name="Mehta T."/>
            <person name="Park D."/>
            <person name="Pearson M."/>
            <person name="Roberts A."/>
            <person name="Saif S."/>
            <person name="Shenoy N."/>
            <person name="Sisk P."/>
            <person name="Stolte C."/>
            <person name="Sykes S."/>
            <person name="Thomson T."/>
            <person name="Walk T."/>
            <person name="White J."/>
            <person name="Yandava C."/>
            <person name="Burger G."/>
            <person name="Gray M.W."/>
            <person name="Holland P.W.H."/>
            <person name="King N."/>
            <person name="Lang F.B.F."/>
            <person name="Roger A.J."/>
            <person name="Ruiz-Trillo I."/>
            <person name="Lander E."/>
            <person name="Nusbaum C."/>
        </authorList>
    </citation>
    <scope>NUCLEOTIDE SEQUENCE [LARGE SCALE GENOMIC DNA]</scope>
    <source>
        <strain evidence="2 3">ATCC 50062</strain>
    </source>
</reference>
<feature type="transmembrane region" description="Helical" evidence="1">
    <location>
        <begin position="6"/>
        <end position="24"/>
    </location>
</feature>
<feature type="transmembrane region" description="Helical" evidence="1">
    <location>
        <begin position="36"/>
        <end position="56"/>
    </location>
</feature>
<feature type="transmembrane region" description="Helical" evidence="1">
    <location>
        <begin position="204"/>
        <end position="226"/>
    </location>
</feature>
<dbReference type="Proteomes" id="UP000054408">
    <property type="component" value="Unassembled WGS sequence"/>
</dbReference>
<evidence type="ECO:0000313" key="2">
    <source>
        <dbReference type="EMBL" id="KNC55127.1"/>
    </source>
</evidence>
<feature type="transmembrane region" description="Helical" evidence="1">
    <location>
        <begin position="238"/>
        <end position="261"/>
    </location>
</feature>
<keyword evidence="1" id="KW-1133">Transmembrane helix</keyword>
<proteinExistence type="predicted"/>
<protein>
    <submittedName>
        <fullName evidence="2">Uncharacterized protein</fullName>
    </submittedName>
</protein>
<dbReference type="AlphaFoldDB" id="A0A0L0DSE2"/>
<organism evidence="2 3">
    <name type="scientific">Thecamonas trahens ATCC 50062</name>
    <dbReference type="NCBI Taxonomy" id="461836"/>
    <lineage>
        <taxon>Eukaryota</taxon>
        <taxon>Apusozoa</taxon>
        <taxon>Apusomonadida</taxon>
        <taxon>Apusomonadidae</taxon>
        <taxon>Thecamonas</taxon>
    </lineage>
</organism>
<dbReference type="GeneID" id="25568886"/>
<gene>
    <name evidence="2" type="ORF">AMSG_10729</name>
</gene>
<feature type="transmembrane region" description="Helical" evidence="1">
    <location>
        <begin position="160"/>
        <end position="183"/>
    </location>
</feature>
<feature type="non-terminal residue" evidence="2">
    <location>
        <position position="1"/>
    </location>
</feature>
<dbReference type="EMBL" id="GL349495">
    <property type="protein sequence ID" value="KNC55127.1"/>
    <property type="molecule type" value="Genomic_DNA"/>
</dbReference>
<name>A0A0L0DSE2_THETB</name>
<dbReference type="OMA" id="ETMQVAT"/>
<keyword evidence="3" id="KW-1185">Reference proteome</keyword>
<evidence type="ECO:0000256" key="1">
    <source>
        <dbReference type="SAM" id="Phobius"/>
    </source>
</evidence>
<dbReference type="RefSeq" id="XP_013753307.1">
    <property type="nucleotide sequence ID" value="XM_013897853.1"/>
</dbReference>
<feature type="transmembrane region" description="Helical" evidence="1">
    <location>
        <begin position="118"/>
        <end position="140"/>
    </location>
</feature>
<accession>A0A0L0DSE2</accession>
<sequence length="272" mass="30003">MLLSALPGSFALGASFACSAAFALRSTESFLVNEYATYTLLFQSMLMLPCMAYLSAAFPDWSLFFLTSGTGPLSPLWLALLLVGMVLSSLAGFARVWFRMRDSRNWFQLIAIHDEWILAYVVTFALVGLSHTRILFAGSSEQFWAGEEAGFALWFSSPQFYTLLGMALLMAPAVIYPLLVWPAHNGDHVPHTYSIAVIRRVARTGGWALLTCILVYVLGALVYASARPHFTLTTPQLWSPLVGLLVAEVVGLFGVTVLTIFPLSCRKFVHFD</sequence>